<keyword evidence="2" id="KW-1185">Reference proteome</keyword>
<reference evidence="1 2" key="1">
    <citation type="submission" date="2018-10" db="EMBL/GenBank/DDBJ databases">
        <authorList>
            <consortium name="IHU Genomes"/>
        </authorList>
    </citation>
    <scope>NUCLEOTIDE SEQUENCE [LARGE SCALE GENOMIC DNA]</scope>
    <source>
        <strain evidence="1 2">A1</strain>
    </source>
</reference>
<feature type="non-terminal residue" evidence="1">
    <location>
        <position position="1"/>
    </location>
</feature>
<evidence type="ECO:0000313" key="1">
    <source>
        <dbReference type="EMBL" id="VBB18626.1"/>
    </source>
</evidence>
<accession>A0A5K0UBT4</accession>
<organism evidence="1 2">
    <name type="scientific">Yasminevirus sp. GU-2018</name>
    <dbReference type="NCBI Taxonomy" id="2420051"/>
    <lineage>
        <taxon>Viruses</taxon>
        <taxon>Varidnaviria</taxon>
        <taxon>Bamfordvirae</taxon>
        <taxon>Nucleocytoviricota</taxon>
        <taxon>Megaviricetes</taxon>
        <taxon>Imitervirales</taxon>
        <taxon>Mimiviridae</taxon>
        <taxon>Klosneuvirinae</taxon>
        <taxon>Yasminevirus</taxon>
        <taxon>Yasminevirus saudimassiliense</taxon>
    </lineage>
</organism>
<name>A0A5K0UBT4_9VIRU</name>
<comment type="caution">
    <text evidence="1">The sequence shown here is derived from an EMBL/GenBank/DDBJ whole genome shotgun (WGS) entry which is preliminary data.</text>
</comment>
<protein>
    <submittedName>
        <fullName evidence="1">Uncharacterized protein</fullName>
    </submittedName>
</protein>
<dbReference type="Proteomes" id="UP000594342">
    <property type="component" value="Unassembled WGS sequence"/>
</dbReference>
<sequence>VLTKNSHTKDKSPQLRLLRMSTVARTVAQVATSTKMFKAPVKKSVKHEEEDVGQVDIEKEKAVSKVVVKKEETPSIVVDKLCELSESDIATTIKVFIDLIYKNTHCVGGMHKKTLYKELPNTWSGRKNFTEDEKKYECTGEAYNDCSVEGKINKYVRGDIKLIWKFNKIKLDQTVSLTIDKDAHNALNKPKVLGYMKTLSNRKSDIFFNGTIVIDSGAYDSEDHRGSDHCLISLPTENRVRLESPTFEKFVEALYLTKCKKFDKWYELYTGCVVTVDGSMVTIKTKFDNGS</sequence>
<dbReference type="EMBL" id="UPSH01000001">
    <property type="protein sequence ID" value="VBB18626.1"/>
    <property type="molecule type" value="Genomic_DNA"/>
</dbReference>
<proteinExistence type="predicted"/>
<gene>
    <name evidence="1" type="ORF">YASMINEVIRUS_1111</name>
</gene>
<evidence type="ECO:0000313" key="2">
    <source>
        <dbReference type="Proteomes" id="UP000594342"/>
    </source>
</evidence>